<reference evidence="1" key="4">
    <citation type="submission" date="2019-03" db="UniProtKB">
        <authorList>
            <consortium name="EnsemblPlants"/>
        </authorList>
    </citation>
    <scope>IDENTIFICATION</scope>
</reference>
<evidence type="ECO:0000313" key="1">
    <source>
        <dbReference type="EnsemblPlants" id="AET3Gv21006500.2"/>
    </source>
</evidence>
<organism evidence="1 2">
    <name type="scientific">Aegilops tauschii subsp. strangulata</name>
    <name type="common">Goatgrass</name>
    <dbReference type="NCBI Taxonomy" id="200361"/>
    <lineage>
        <taxon>Eukaryota</taxon>
        <taxon>Viridiplantae</taxon>
        <taxon>Streptophyta</taxon>
        <taxon>Embryophyta</taxon>
        <taxon>Tracheophyta</taxon>
        <taxon>Spermatophyta</taxon>
        <taxon>Magnoliopsida</taxon>
        <taxon>Liliopsida</taxon>
        <taxon>Poales</taxon>
        <taxon>Poaceae</taxon>
        <taxon>BOP clade</taxon>
        <taxon>Pooideae</taxon>
        <taxon>Triticodae</taxon>
        <taxon>Triticeae</taxon>
        <taxon>Triticinae</taxon>
        <taxon>Aegilops</taxon>
    </lineage>
</organism>
<protein>
    <submittedName>
        <fullName evidence="1">Uncharacterized protein</fullName>
    </submittedName>
</protein>
<dbReference type="AlphaFoldDB" id="A0A453GGF9"/>
<dbReference type="EnsemblPlants" id="AET3Gv21006500.2">
    <property type="protein sequence ID" value="AET3Gv21006500.2"/>
    <property type="gene ID" value="AET3Gv21006500"/>
</dbReference>
<accession>A0A453GGF9</accession>
<reference evidence="1" key="3">
    <citation type="journal article" date="2017" name="Nature">
        <title>Genome sequence of the progenitor of the wheat D genome Aegilops tauschii.</title>
        <authorList>
            <person name="Luo M.C."/>
            <person name="Gu Y.Q."/>
            <person name="Puiu D."/>
            <person name="Wang H."/>
            <person name="Twardziok S.O."/>
            <person name="Deal K.R."/>
            <person name="Huo N."/>
            <person name="Zhu T."/>
            <person name="Wang L."/>
            <person name="Wang Y."/>
            <person name="McGuire P.E."/>
            <person name="Liu S."/>
            <person name="Long H."/>
            <person name="Ramasamy R.K."/>
            <person name="Rodriguez J.C."/>
            <person name="Van S.L."/>
            <person name="Yuan L."/>
            <person name="Wang Z."/>
            <person name="Xia Z."/>
            <person name="Xiao L."/>
            <person name="Anderson O.D."/>
            <person name="Ouyang S."/>
            <person name="Liang Y."/>
            <person name="Zimin A.V."/>
            <person name="Pertea G."/>
            <person name="Qi P."/>
            <person name="Bennetzen J.L."/>
            <person name="Dai X."/>
            <person name="Dawson M.W."/>
            <person name="Muller H.G."/>
            <person name="Kugler K."/>
            <person name="Rivarola-Duarte L."/>
            <person name="Spannagl M."/>
            <person name="Mayer K.F.X."/>
            <person name="Lu F.H."/>
            <person name="Bevan M.W."/>
            <person name="Leroy P."/>
            <person name="Li P."/>
            <person name="You F.M."/>
            <person name="Sun Q."/>
            <person name="Liu Z."/>
            <person name="Lyons E."/>
            <person name="Wicker T."/>
            <person name="Salzberg S.L."/>
            <person name="Devos K.M."/>
            <person name="Dvorak J."/>
        </authorList>
    </citation>
    <scope>NUCLEOTIDE SEQUENCE [LARGE SCALE GENOMIC DNA]</scope>
    <source>
        <strain evidence="1">cv. AL8/78</strain>
    </source>
</reference>
<reference evidence="2" key="2">
    <citation type="journal article" date="2017" name="Nat. Plants">
        <title>The Aegilops tauschii genome reveals multiple impacts of transposons.</title>
        <authorList>
            <person name="Zhao G."/>
            <person name="Zou C."/>
            <person name="Li K."/>
            <person name="Wang K."/>
            <person name="Li T."/>
            <person name="Gao L."/>
            <person name="Zhang X."/>
            <person name="Wang H."/>
            <person name="Yang Z."/>
            <person name="Liu X."/>
            <person name="Jiang W."/>
            <person name="Mao L."/>
            <person name="Kong X."/>
            <person name="Jiao Y."/>
            <person name="Jia J."/>
        </authorList>
    </citation>
    <scope>NUCLEOTIDE SEQUENCE [LARGE SCALE GENOMIC DNA]</scope>
    <source>
        <strain evidence="2">cv. AL8/78</strain>
    </source>
</reference>
<sequence length="108" mass="12359">EGEPGVQAHGRHPRRYHLARAVQVDLLLPMRLHALARPHLPPRAPKEDAAVHRRLLPRSPATEKWVVVLPTNWSSEVVVARLGFDPSVPSHFHVFQFINDETLVYMRI</sequence>
<keyword evidence="2" id="KW-1185">Reference proteome</keyword>
<dbReference type="Proteomes" id="UP000015105">
    <property type="component" value="Chromosome 3D"/>
</dbReference>
<proteinExistence type="predicted"/>
<dbReference type="Gramene" id="AET3Gv21006500.2">
    <property type="protein sequence ID" value="AET3Gv21006500.2"/>
    <property type="gene ID" value="AET3Gv21006500"/>
</dbReference>
<reference evidence="2" key="1">
    <citation type="journal article" date="2014" name="Science">
        <title>Ancient hybridizations among the ancestral genomes of bread wheat.</title>
        <authorList>
            <consortium name="International Wheat Genome Sequencing Consortium,"/>
            <person name="Marcussen T."/>
            <person name="Sandve S.R."/>
            <person name="Heier L."/>
            <person name="Spannagl M."/>
            <person name="Pfeifer M."/>
            <person name="Jakobsen K.S."/>
            <person name="Wulff B.B."/>
            <person name="Steuernagel B."/>
            <person name="Mayer K.F."/>
            <person name="Olsen O.A."/>
        </authorList>
    </citation>
    <scope>NUCLEOTIDE SEQUENCE [LARGE SCALE GENOMIC DNA]</scope>
    <source>
        <strain evidence="2">cv. AL8/78</strain>
    </source>
</reference>
<reference evidence="1" key="5">
    <citation type="journal article" date="2021" name="G3 (Bethesda)">
        <title>Aegilops tauschii genome assembly Aet v5.0 features greater sequence contiguity and improved annotation.</title>
        <authorList>
            <person name="Wang L."/>
            <person name="Zhu T."/>
            <person name="Rodriguez J.C."/>
            <person name="Deal K.R."/>
            <person name="Dubcovsky J."/>
            <person name="McGuire P.E."/>
            <person name="Lux T."/>
            <person name="Spannagl M."/>
            <person name="Mayer K.F.X."/>
            <person name="Baldrich P."/>
            <person name="Meyers B.C."/>
            <person name="Huo N."/>
            <person name="Gu Y.Q."/>
            <person name="Zhou H."/>
            <person name="Devos K.M."/>
            <person name="Bennetzen J.L."/>
            <person name="Unver T."/>
            <person name="Budak H."/>
            <person name="Gulick P.J."/>
            <person name="Galiba G."/>
            <person name="Kalapos B."/>
            <person name="Nelson D.R."/>
            <person name="Li P."/>
            <person name="You F.M."/>
            <person name="Luo M.C."/>
            <person name="Dvorak J."/>
        </authorList>
    </citation>
    <scope>NUCLEOTIDE SEQUENCE [LARGE SCALE GENOMIC DNA]</scope>
    <source>
        <strain evidence="1">cv. AL8/78</strain>
    </source>
</reference>
<evidence type="ECO:0000313" key="2">
    <source>
        <dbReference type="Proteomes" id="UP000015105"/>
    </source>
</evidence>
<name>A0A453GGF9_AEGTS</name>